<dbReference type="InterPro" id="IPR008176">
    <property type="entry name" value="Defensin_plant"/>
</dbReference>
<feature type="signal peptide" evidence="3">
    <location>
        <begin position="1"/>
        <end position="29"/>
    </location>
</feature>
<feature type="chain" id="PRO_5029795445" description="Knottins-like domain-containing protein" evidence="3">
    <location>
        <begin position="30"/>
        <end position="76"/>
    </location>
</feature>
<dbReference type="Pfam" id="PF00304">
    <property type="entry name" value="Gamma-thionin"/>
    <property type="match status" value="1"/>
</dbReference>
<dbReference type="SMART" id="SM00505">
    <property type="entry name" value="Knot1"/>
    <property type="match status" value="1"/>
</dbReference>
<dbReference type="PANTHER" id="PTHR33147:SF39">
    <property type="entry name" value="DRO1 PROTEIN-RELATED"/>
    <property type="match status" value="1"/>
</dbReference>
<protein>
    <recommendedName>
        <fullName evidence="4">Knottins-like domain-containing protein</fullName>
    </recommendedName>
</protein>
<evidence type="ECO:0000256" key="2">
    <source>
        <dbReference type="ARBA" id="ARBA00023157"/>
    </source>
</evidence>
<accession>A0A7I8IK62</accession>
<evidence type="ECO:0000313" key="6">
    <source>
        <dbReference type="Proteomes" id="UP001189122"/>
    </source>
</evidence>
<dbReference type="Proteomes" id="UP001189122">
    <property type="component" value="Unassembled WGS sequence"/>
</dbReference>
<evidence type="ECO:0000256" key="1">
    <source>
        <dbReference type="ARBA" id="ARBA00022729"/>
    </source>
</evidence>
<dbReference type="EMBL" id="LR743591">
    <property type="protein sequence ID" value="CAA2618423.1"/>
    <property type="molecule type" value="Genomic_DNA"/>
</dbReference>
<dbReference type="AlphaFoldDB" id="A0A7I8IK62"/>
<keyword evidence="6" id="KW-1185">Reference proteome</keyword>
<evidence type="ECO:0000259" key="4">
    <source>
        <dbReference type="SMART" id="SM00505"/>
    </source>
</evidence>
<dbReference type="PRINTS" id="PR00288">
    <property type="entry name" value="PUROTHIONIN"/>
</dbReference>
<dbReference type="InterPro" id="IPR003614">
    <property type="entry name" value="Knottins"/>
</dbReference>
<feature type="domain" description="Knottins-like" evidence="4">
    <location>
        <begin position="31"/>
        <end position="76"/>
    </location>
</feature>
<name>A0A7I8IK62_SPIIN</name>
<evidence type="ECO:0000256" key="3">
    <source>
        <dbReference type="SAM" id="SignalP"/>
    </source>
</evidence>
<keyword evidence="2" id="KW-1015">Disulfide bond</keyword>
<keyword evidence="1 3" id="KW-0732">Signal</keyword>
<dbReference type="Gene3D" id="3.30.30.10">
    <property type="entry name" value="Knottin, scorpion toxin-like"/>
    <property type="match status" value="1"/>
</dbReference>
<reference evidence="5 6" key="1">
    <citation type="submission" date="2019-12" db="EMBL/GenBank/DDBJ databases">
        <authorList>
            <person name="Scholz U."/>
            <person name="Mascher M."/>
            <person name="Fiebig A."/>
        </authorList>
    </citation>
    <scope>NUCLEOTIDE SEQUENCE</scope>
</reference>
<organism evidence="5">
    <name type="scientific">Spirodela intermedia</name>
    <name type="common">Intermediate duckweed</name>
    <dbReference type="NCBI Taxonomy" id="51605"/>
    <lineage>
        <taxon>Eukaryota</taxon>
        <taxon>Viridiplantae</taxon>
        <taxon>Streptophyta</taxon>
        <taxon>Embryophyta</taxon>
        <taxon>Tracheophyta</taxon>
        <taxon>Spermatophyta</taxon>
        <taxon>Magnoliopsida</taxon>
        <taxon>Liliopsida</taxon>
        <taxon>Araceae</taxon>
        <taxon>Lemnoideae</taxon>
        <taxon>Spirodela</taxon>
    </lineage>
</organism>
<dbReference type="GO" id="GO:0006952">
    <property type="term" value="P:defense response"/>
    <property type="evidence" value="ECO:0007669"/>
    <property type="project" value="InterPro"/>
</dbReference>
<dbReference type="InterPro" id="IPR036574">
    <property type="entry name" value="Scorpion_toxin-like_sf"/>
</dbReference>
<proteinExistence type="predicted"/>
<gene>
    <name evidence="5" type="ORF">SI7747_04004590</name>
</gene>
<dbReference type="EMBL" id="CACRZD030000004">
    <property type="protein sequence ID" value="CAA6658140.1"/>
    <property type="molecule type" value="Genomic_DNA"/>
</dbReference>
<dbReference type="SUPFAM" id="SSF57095">
    <property type="entry name" value="Scorpion toxin-like"/>
    <property type="match status" value="1"/>
</dbReference>
<dbReference type="PANTHER" id="PTHR33147">
    <property type="entry name" value="DEFENSIN-LIKE PROTEIN 1"/>
    <property type="match status" value="1"/>
</dbReference>
<dbReference type="CDD" id="cd00107">
    <property type="entry name" value="Knot1"/>
    <property type="match status" value="1"/>
</dbReference>
<sequence>MEAKKPALLSSFLLLLLVVGTWEMQQTEARICESPSNGLRGLCNNNRACAKSCRVDGYSRGKCVGLLRRCMCQRHC</sequence>
<evidence type="ECO:0000313" key="5">
    <source>
        <dbReference type="EMBL" id="CAA2618423.1"/>
    </source>
</evidence>